<dbReference type="AlphaFoldDB" id="A0A133XIR7"/>
<organism evidence="2 3">
    <name type="scientific">Dechloromonas denitrificans</name>
    <dbReference type="NCBI Taxonomy" id="281362"/>
    <lineage>
        <taxon>Bacteria</taxon>
        <taxon>Pseudomonadati</taxon>
        <taxon>Pseudomonadota</taxon>
        <taxon>Betaproteobacteria</taxon>
        <taxon>Rhodocyclales</taxon>
        <taxon>Azonexaceae</taxon>
        <taxon>Dechloromonas</taxon>
    </lineage>
</organism>
<keyword evidence="3" id="KW-1185">Reference proteome</keyword>
<evidence type="ECO:0000256" key="1">
    <source>
        <dbReference type="SAM" id="MobiDB-lite"/>
    </source>
</evidence>
<name>A0A133XIR7_9RHOO</name>
<feature type="region of interest" description="Disordered" evidence="1">
    <location>
        <begin position="106"/>
        <end position="134"/>
    </location>
</feature>
<protein>
    <submittedName>
        <fullName evidence="2">Uncharacterized protein</fullName>
    </submittedName>
</protein>
<dbReference type="Proteomes" id="UP000070186">
    <property type="component" value="Unassembled WGS sequence"/>
</dbReference>
<evidence type="ECO:0000313" key="3">
    <source>
        <dbReference type="Proteomes" id="UP000070186"/>
    </source>
</evidence>
<sequence>MNLREAHDRTWLGRGTVRSLRLSTAFHIIGLALDPAKPDTEHRYTATDITHLGINNLNVTLAESFHVDLIGLYHPSTYVIYGTDTEQPSFEKVVWRVKKGLTPRGGAGPSLGDVPSLPHGGIRGEGSTPEYVGGRPEMTPTYGHGTPYVYQTSHWELHCLLQDGKGDGTVPQSSGAAPLKESKSHVRQQFRMTGFGHEPAYKNTDVQQASLFSINKIAGSAKVPA</sequence>
<reference evidence="2 3" key="1">
    <citation type="submission" date="2015-12" db="EMBL/GenBank/DDBJ databases">
        <title>Nitrous oxide reduction kinetics distinguish bacteria harboring typical versus atypical NosZ.</title>
        <authorList>
            <person name="Yoon S."/>
            <person name="Nissen S."/>
            <person name="Park D."/>
            <person name="Sanford R.A."/>
            <person name="Loeffler F.E."/>
        </authorList>
    </citation>
    <scope>NUCLEOTIDE SEQUENCE [LARGE SCALE GENOMIC DNA]</scope>
    <source>
        <strain evidence="2 3">ATCC BAA-841</strain>
    </source>
</reference>
<proteinExistence type="predicted"/>
<dbReference type="RefSeq" id="WP_066882639.1">
    <property type="nucleotide sequence ID" value="NZ_LODL01000019.1"/>
</dbReference>
<evidence type="ECO:0000313" key="2">
    <source>
        <dbReference type="EMBL" id="KXB30843.1"/>
    </source>
</evidence>
<comment type="caution">
    <text evidence="2">The sequence shown here is derived from an EMBL/GenBank/DDBJ whole genome shotgun (WGS) entry which is preliminary data.</text>
</comment>
<gene>
    <name evidence="2" type="ORF">AT959_08970</name>
</gene>
<dbReference type="EMBL" id="LODL01000019">
    <property type="protein sequence ID" value="KXB30843.1"/>
    <property type="molecule type" value="Genomic_DNA"/>
</dbReference>
<accession>A0A133XIR7</accession>
<dbReference type="STRING" id="281362.AT959_08970"/>
<feature type="region of interest" description="Disordered" evidence="1">
    <location>
        <begin position="166"/>
        <end position="185"/>
    </location>
</feature>